<evidence type="ECO:0000313" key="2">
    <source>
        <dbReference type="EMBL" id="MFD0749922.1"/>
    </source>
</evidence>
<organism evidence="2 3">
    <name type="scientific">Mucilaginibacter calamicampi</name>
    <dbReference type="NCBI Taxonomy" id="1302352"/>
    <lineage>
        <taxon>Bacteria</taxon>
        <taxon>Pseudomonadati</taxon>
        <taxon>Bacteroidota</taxon>
        <taxon>Sphingobacteriia</taxon>
        <taxon>Sphingobacteriales</taxon>
        <taxon>Sphingobacteriaceae</taxon>
        <taxon>Mucilaginibacter</taxon>
    </lineage>
</organism>
<evidence type="ECO:0000256" key="1">
    <source>
        <dbReference type="SAM" id="SignalP"/>
    </source>
</evidence>
<protein>
    <recommendedName>
        <fullName evidence="4">TonB C-terminal domain-containing protein</fullName>
    </recommendedName>
</protein>
<accession>A0ABW2YX03</accession>
<dbReference type="RefSeq" id="WP_377098710.1">
    <property type="nucleotide sequence ID" value="NZ_JBHTHU010000005.1"/>
</dbReference>
<sequence length="260" mass="29735">MRRFTIYLLISILSTFSAKADKVIINGDTTNFWPNKSALEQHPDIKGIKPFLKGYKTGTCMDCEMVDYIAEWTIIDNTVYLTGIYPGPGAEKEGQKADLNKIFHASNSRVKATWVNADFWIPIGKPLRWANMMTPVYKAEFLFVIKNGKVAKKQQFNYPSGGRPEDKEILEFIYSHISWDKIPPIDQQKKVFVVFETGISGKPEKAAIMRGKDCVTCNEEALRALSGMPWPPDYKQGKIYPFQYTVPLTFSEEQRKKYGH</sequence>
<dbReference type="Gene3D" id="3.30.1150.10">
    <property type="match status" value="1"/>
</dbReference>
<evidence type="ECO:0008006" key="4">
    <source>
        <dbReference type="Google" id="ProtNLM"/>
    </source>
</evidence>
<reference evidence="3" key="1">
    <citation type="journal article" date="2019" name="Int. J. Syst. Evol. Microbiol.">
        <title>The Global Catalogue of Microorganisms (GCM) 10K type strain sequencing project: providing services to taxonomists for standard genome sequencing and annotation.</title>
        <authorList>
            <consortium name="The Broad Institute Genomics Platform"/>
            <consortium name="The Broad Institute Genome Sequencing Center for Infectious Disease"/>
            <person name="Wu L."/>
            <person name="Ma J."/>
        </authorList>
    </citation>
    <scope>NUCLEOTIDE SEQUENCE [LARGE SCALE GENOMIC DNA]</scope>
    <source>
        <strain evidence="3">CCUG 63418</strain>
    </source>
</reference>
<comment type="caution">
    <text evidence="2">The sequence shown here is derived from an EMBL/GenBank/DDBJ whole genome shotgun (WGS) entry which is preliminary data.</text>
</comment>
<evidence type="ECO:0000313" key="3">
    <source>
        <dbReference type="Proteomes" id="UP001596958"/>
    </source>
</evidence>
<feature type="signal peptide" evidence="1">
    <location>
        <begin position="1"/>
        <end position="20"/>
    </location>
</feature>
<name>A0ABW2YX03_9SPHI</name>
<proteinExistence type="predicted"/>
<dbReference type="EMBL" id="JBHTHU010000005">
    <property type="protein sequence ID" value="MFD0749922.1"/>
    <property type="molecule type" value="Genomic_DNA"/>
</dbReference>
<keyword evidence="3" id="KW-1185">Reference proteome</keyword>
<gene>
    <name evidence="2" type="ORF">ACFQZS_07200</name>
</gene>
<keyword evidence="1" id="KW-0732">Signal</keyword>
<dbReference type="SUPFAM" id="SSF74653">
    <property type="entry name" value="TolA/TonB C-terminal domain"/>
    <property type="match status" value="1"/>
</dbReference>
<feature type="chain" id="PRO_5046596974" description="TonB C-terminal domain-containing protein" evidence="1">
    <location>
        <begin position="21"/>
        <end position="260"/>
    </location>
</feature>
<dbReference type="Proteomes" id="UP001596958">
    <property type="component" value="Unassembled WGS sequence"/>
</dbReference>